<reference evidence="6 7" key="1">
    <citation type="submission" date="2019-03" db="EMBL/GenBank/DDBJ databases">
        <title>Genomic Encyclopedia of Type Strains, Phase IV (KMG-IV): sequencing the most valuable type-strain genomes for metagenomic binning, comparative biology and taxonomic classification.</title>
        <authorList>
            <person name="Goeker M."/>
        </authorList>
    </citation>
    <scope>NUCLEOTIDE SEQUENCE [LARGE SCALE GENOMIC DNA]</scope>
    <source>
        <strain evidence="6 7">DSM 12121</strain>
    </source>
</reference>
<dbReference type="Gene3D" id="3.90.550.10">
    <property type="entry name" value="Spore Coat Polysaccharide Biosynthesis Protein SpsA, Chain A"/>
    <property type="match status" value="1"/>
</dbReference>
<sequence length="332" mass="36549">MRPLQPGTALVVSVVVPTCRRPRQLQRCLHALLTQEGVPGRMEVIIVDDGRSPRLAGAVQGWLRRSRSQVEVRCLQPPAGRRGPAAARNAGWQAAQAPVIAFTDDDTLPAHDWLREGLRAMRTGVTAAWGDVIVPLPEAPTDSERNTAGLQGAGFVTANCFVRRDALAAIGGFDERFERPWREDSDLYFTLLEARGLVVHAPAAIVIHPARRSPPGTSIRQHRNLLFDALLFKKHRRLYREKIARWPPLGYYLTVLAALAALLCLLAGARLAAGIAGAAWLLLTLRLMLRRLRGTSRTWSNVADIVASSLVIPIVAVFWRLAGALRYRVPFA</sequence>
<keyword evidence="3" id="KW-0808">Transferase</keyword>
<keyword evidence="4" id="KW-0812">Transmembrane</keyword>
<feature type="transmembrane region" description="Helical" evidence="4">
    <location>
        <begin position="301"/>
        <end position="322"/>
    </location>
</feature>
<evidence type="ECO:0000256" key="1">
    <source>
        <dbReference type="ARBA" id="ARBA00006739"/>
    </source>
</evidence>
<keyword evidence="2" id="KW-0328">Glycosyltransferase</keyword>
<organism evidence="6 7">
    <name type="scientific">Azoarcus indigens</name>
    <dbReference type="NCBI Taxonomy" id="29545"/>
    <lineage>
        <taxon>Bacteria</taxon>
        <taxon>Pseudomonadati</taxon>
        <taxon>Pseudomonadota</taxon>
        <taxon>Betaproteobacteria</taxon>
        <taxon>Rhodocyclales</taxon>
        <taxon>Zoogloeaceae</taxon>
        <taxon>Azoarcus</taxon>
    </lineage>
</organism>
<dbReference type="RefSeq" id="WP_133593564.1">
    <property type="nucleotide sequence ID" value="NZ_SNVV01000015.1"/>
</dbReference>
<evidence type="ECO:0000256" key="2">
    <source>
        <dbReference type="ARBA" id="ARBA00022676"/>
    </source>
</evidence>
<accession>A0A4R6DTE5</accession>
<gene>
    <name evidence="6" type="ORF">C7389_11592</name>
</gene>
<proteinExistence type="inferred from homology"/>
<dbReference type="AlphaFoldDB" id="A0A4R6DTE5"/>
<dbReference type="EMBL" id="SNVV01000015">
    <property type="protein sequence ID" value="TDN48425.1"/>
    <property type="molecule type" value="Genomic_DNA"/>
</dbReference>
<evidence type="ECO:0000313" key="7">
    <source>
        <dbReference type="Proteomes" id="UP000295129"/>
    </source>
</evidence>
<dbReference type="PANTHER" id="PTHR43179">
    <property type="entry name" value="RHAMNOSYLTRANSFERASE WBBL"/>
    <property type="match status" value="1"/>
</dbReference>
<dbReference type="PANTHER" id="PTHR43179:SF12">
    <property type="entry name" value="GALACTOFURANOSYLTRANSFERASE GLFT2"/>
    <property type="match status" value="1"/>
</dbReference>
<evidence type="ECO:0000313" key="6">
    <source>
        <dbReference type="EMBL" id="TDN48425.1"/>
    </source>
</evidence>
<dbReference type="InterPro" id="IPR001173">
    <property type="entry name" value="Glyco_trans_2-like"/>
</dbReference>
<name>A0A4R6DTE5_9RHOO</name>
<dbReference type="GO" id="GO:0016757">
    <property type="term" value="F:glycosyltransferase activity"/>
    <property type="evidence" value="ECO:0007669"/>
    <property type="project" value="UniProtKB-KW"/>
</dbReference>
<comment type="caution">
    <text evidence="6">The sequence shown here is derived from an EMBL/GenBank/DDBJ whole genome shotgun (WGS) entry which is preliminary data.</text>
</comment>
<feature type="domain" description="Glycosyltransferase 2-like" evidence="5">
    <location>
        <begin position="13"/>
        <end position="135"/>
    </location>
</feature>
<keyword evidence="4" id="KW-0472">Membrane</keyword>
<keyword evidence="7" id="KW-1185">Reference proteome</keyword>
<evidence type="ECO:0000259" key="5">
    <source>
        <dbReference type="Pfam" id="PF00535"/>
    </source>
</evidence>
<keyword evidence="4" id="KW-1133">Transmembrane helix</keyword>
<dbReference type="Proteomes" id="UP000295129">
    <property type="component" value="Unassembled WGS sequence"/>
</dbReference>
<comment type="similarity">
    <text evidence="1">Belongs to the glycosyltransferase 2 family.</text>
</comment>
<dbReference type="SUPFAM" id="SSF53448">
    <property type="entry name" value="Nucleotide-diphospho-sugar transferases"/>
    <property type="match status" value="1"/>
</dbReference>
<dbReference type="OrthoDB" id="9781367at2"/>
<feature type="transmembrane region" description="Helical" evidence="4">
    <location>
        <begin position="243"/>
        <end position="263"/>
    </location>
</feature>
<evidence type="ECO:0000256" key="3">
    <source>
        <dbReference type="ARBA" id="ARBA00022679"/>
    </source>
</evidence>
<feature type="transmembrane region" description="Helical" evidence="4">
    <location>
        <begin position="269"/>
        <end position="289"/>
    </location>
</feature>
<dbReference type="Pfam" id="PF00535">
    <property type="entry name" value="Glycos_transf_2"/>
    <property type="match status" value="1"/>
</dbReference>
<evidence type="ECO:0000256" key="4">
    <source>
        <dbReference type="SAM" id="Phobius"/>
    </source>
</evidence>
<dbReference type="InterPro" id="IPR029044">
    <property type="entry name" value="Nucleotide-diphossugar_trans"/>
</dbReference>
<protein>
    <recommendedName>
        <fullName evidence="5">Glycosyltransferase 2-like domain-containing protein</fullName>
    </recommendedName>
</protein>